<accession>F4QBI0</accession>
<dbReference type="RefSeq" id="XP_004351468.1">
    <property type="nucleotide sequence ID" value="XM_004351416.1"/>
</dbReference>
<dbReference type="SMART" id="SM00239">
    <property type="entry name" value="C2"/>
    <property type="match status" value="1"/>
</dbReference>
<reference evidence="5" key="1">
    <citation type="journal article" date="2011" name="Genome Res.">
        <title>Phylogeny-wide analysis of social amoeba genomes highlights ancient origins for complex intercellular communication.</title>
        <authorList>
            <person name="Heidel A.J."/>
            <person name="Lawal H.M."/>
            <person name="Felder M."/>
            <person name="Schilde C."/>
            <person name="Helps N.R."/>
            <person name="Tunggal B."/>
            <person name="Rivero F."/>
            <person name="John U."/>
            <person name="Schleicher M."/>
            <person name="Eichinger L."/>
            <person name="Platzer M."/>
            <person name="Noegel A.A."/>
            <person name="Schaap P."/>
            <person name="Gloeckner G."/>
        </authorList>
    </citation>
    <scope>NUCLEOTIDE SEQUENCE [LARGE SCALE GENOMIC DNA]</scope>
    <source>
        <strain evidence="5">SH3</strain>
    </source>
</reference>
<protein>
    <submittedName>
        <fullName evidence="4">Uncharacterized protein</fullName>
    </submittedName>
</protein>
<feature type="region of interest" description="Disordered" evidence="1">
    <location>
        <begin position="813"/>
        <end position="869"/>
    </location>
</feature>
<dbReference type="InterPro" id="IPR051482">
    <property type="entry name" value="Cholesterol_transport"/>
</dbReference>
<dbReference type="GeneID" id="14866764"/>
<dbReference type="PROSITE" id="PS51259">
    <property type="entry name" value="MHD2"/>
    <property type="match status" value="1"/>
</dbReference>
<feature type="region of interest" description="Disordered" evidence="1">
    <location>
        <begin position="1"/>
        <end position="43"/>
    </location>
</feature>
<organism evidence="4 5">
    <name type="scientific">Cavenderia fasciculata</name>
    <name type="common">Slime mold</name>
    <name type="synonym">Dictyostelium fasciculatum</name>
    <dbReference type="NCBI Taxonomy" id="261658"/>
    <lineage>
        <taxon>Eukaryota</taxon>
        <taxon>Amoebozoa</taxon>
        <taxon>Evosea</taxon>
        <taxon>Eumycetozoa</taxon>
        <taxon>Dictyostelia</taxon>
        <taxon>Acytosteliales</taxon>
        <taxon>Cavenderiaceae</taxon>
        <taxon>Cavenderia</taxon>
    </lineage>
</organism>
<dbReference type="InterPro" id="IPR011993">
    <property type="entry name" value="PH-like_dom_sf"/>
</dbReference>
<proteinExistence type="predicted"/>
<dbReference type="Proteomes" id="UP000007797">
    <property type="component" value="Unassembled WGS sequence"/>
</dbReference>
<feature type="compositionally biased region" description="Low complexity" evidence="1">
    <location>
        <begin position="28"/>
        <end position="43"/>
    </location>
</feature>
<dbReference type="GO" id="GO:0032366">
    <property type="term" value="P:intracellular sterol transport"/>
    <property type="evidence" value="ECO:0007669"/>
    <property type="project" value="TreeGrafter"/>
</dbReference>
<feature type="compositionally biased region" description="Polar residues" evidence="1">
    <location>
        <begin position="767"/>
        <end position="785"/>
    </location>
</feature>
<gene>
    <name evidence="4" type="ORF">DFA_10826</name>
</gene>
<evidence type="ECO:0000313" key="5">
    <source>
        <dbReference type="Proteomes" id="UP000007797"/>
    </source>
</evidence>
<evidence type="ECO:0000259" key="3">
    <source>
        <dbReference type="PROSITE" id="PS51259"/>
    </source>
</evidence>
<sequence>MSEQDKQQHELHQQQSIDKLKDSTVVEQQQPSPQSTTTTTTAAAADDQHHTFLISYHKIEEYLKNWAHDVTLKWRERLQQLKDILQKYSQPNIMIDIPLTIDDLDEDSLYPHNTVEGDRLLNTYTIAELKEYLNRFKIIPALEAKGYKRIQVVPDFSDSFVHRIKITDESLCLSGDYGPNNLLLDCFVRRKDIYLSDIESDIKNGGSNISSDISDRIQVTSTTSPTTTTPNPTQNSIEQQQYYQWRGQDNDNSLTIISTLINFPIKASVIEWLSLQDPHQTFTNSRPPLPSQRFPGLGIAKQMDDLFVFMASKSSRDCLLNTPYRFYNAFMYQAREYFFIDPKQQSFFLTLLNDLEPAIVKFGLSPVAWAFEFGCVKEIETNLPVKWEFHKQARPISQRMKQYFLSEPYNTYVRRKFIGGNHETPPNYLKNDGGFALLLFKQKQIDERKVININLQREKLKEKEDLDLRIFYIVCIDVELVAVNNIDDGDDDDDQLIIDINYYSEINEDVYPAGDLELKVKTWEMLSKGESFCFLQIPLSPITNEIRSNMTMSSSSSSSSNTTTNTTTTTATTIDTPPLISTSSTSSALTLSTSMSTIRKSFVLKNKKGEDTNSELTITFELIPDQETTSLKSIPLLFRWFPDLPHIETVMSEFYCTKESKKTISMSHNGTISPSHLAKNKKTMIHFKDILKIKKKIGSFYLPNAIEVRTTQKRYLFASFIHRSKAFSILINQWNVHGGPANLGDANNQPEEDDDEVDDTELISINQQQQDPRIQSLANSGSQRPISPLRHIQSIYPNNGPLDSIMDLNNSTSSTSSFSSSLSNSGSSTTTTSKRRLSNSPSVITNSSSNSSSKLITPPNSSSPLTIGVTDDNNKNVVKLVVDIEDYEQFGCNNTFSVNILVDSTVGEFLNKLKSKFAPNDSSFLENYVLALPKHRHKRNSLKQSSGIDISIDQLFNPTQHQHIQLSTISKEINNIPTNSVNIYHKQKIIQQQQQQQPTPQPSPQQKGNNQTKLSSNTKSNSSGQLTSPPPLTTTIIQDKEKKFIILETKKKLSSYNLSNQEIIYLKSPRFIKLAKICFELITIDQKSKCIYLELDLNCKIETIYEKLAPNLQQPQQSSLRVSKNIQETHFLYVPKNAERGIVLDGERSLREYHIVPNDTIQLKPFPTYKSFSEKFRVNYDRSQKNLLYELVQSCMIHALPSSLNMMMSSSIIYDERNNPDQFLKYFRQQCSIDDLEEKIITKNVINNNFHDQGLLIELKERLELLANHNHSSSTYSGTSTSDYPYSVEAFGGSVEQYLAWRNTASHQIAHMMRSIIFREDYFHADLFVSILQVDGLDSTDSENMYCIISNSVSHKIKSTLSNQNQWNNQSFYLKQKKPRGKLDIYLMRYEPDQPHDRLLGKIEISLKDLEDCQLKDSWYSLPSRGRIHLQLEYHYQFYKYQLFLNNILEKIEKDNIKQKRNVDPKEEEEDEEEKEEFENAVKKVICPTNHVVMYKQLLASITQYCTTVVGGSWTNNSLARYLLNQYSVRFGVCKSSVTVMHLEELTQKYDPSSINDMLELEELTSTINTIFEVKIEYFTLIESTALKSILSTIYNKMNYSIGRYYETFPNNQPRGCLDSLVKSFENIITTFNRFLPDGNGKRKFAVVVSQCIQDESRRKFKENVQEMGFMSLDVKSKIKDAPEITKMLIELLSIIQDEINNTLVYESAFPTMDIKITCDVIDAWGKCIVEIIEDFCSWAPFNKYILPLVKKLLDYYDMTKKLSAERFKPLPLKQLFITYVYKLLKEIKSNLNSTITVSIKNDDKKTQMSLTKGYSSSYVQFYSACDNAIKDFDSLLWLPDAFSYVQLLELMSSEIVRYATTIEQEFEHFISHTEIEDATGSKPNIFILNAEPCLMINNIDATKGRLELYFTRITESLSKHFTRELATASPTPSSPNDETTRQCVESSLQLCYQDSLSIVNSLFDKSLDFLSIRIKVYIFHCFQDVLFSDALLQFIQLSNDQIQQQQQQQQEIEQQPQLQTSGTNSPFYDPVSTTAAINSANAASAIIINNVIMNRTKENIKFEKAILTPIKEFICPMIEQLFGKLKDTIFKLFVKKLWIETMDELFYLVVPRTIESKKSYHVDRKVTTVDQINIIHSCIKEMSTIFHRGGSGCPSPILDEKAAPFKSLLQLSIKDTTYLIDIYKIKENQQAKLKGSMTSSSSSSSSSAVHSSITVEHILGVISTRTEEKEARVFYNKIMGIIDPEEQATNTEMVEEVINVVPESEFIIDKYTCSYNGQIGVLVISSRCKNWWKDFFAIG</sequence>
<feature type="domain" description="C2" evidence="2">
    <location>
        <begin position="1308"/>
        <end position="1420"/>
    </location>
</feature>
<dbReference type="InterPro" id="IPR014772">
    <property type="entry name" value="Munc13_dom-2"/>
</dbReference>
<dbReference type="OrthoDB" id="2162691at2759"/>
<dbReference type="EMBL" id="GL883027">
    <property type="protein sequence ID" value="EGG14952.1"/>
    <property type="molecule type" value="Genomic_DNA"/>
</dbReference>
<dbReference type="GO" id="GO:0120015">
    <property type="term" value="F:sterol transfer activity"/>
    <property type="evidence" value="ECO:0007669"/>
    <property type="project" value="TreeGrafter"/>
</dbReference>
<dbReference type="PANTHER" id="PTHR23319:SF34">
    <property type="entry name" value="C2 DOMAIN-CONTAINING PROTEIN"/>
    <property type="match status" value="1"/>
</dbReference>
<feature type="compositionally biased region" description="Low complexity" evidence="1">
    <location>
        <begin position="813"/>
        <end position="853"/>
    </location>
</feature>
<evidence type="ECO:0000256" key="1">
    <source>
        <dbReference type="SAM" id="MobiDB-lite"/>
    </source>
</evidence>
<dbReference type="InterPro" id="IPR004182">
    <property type="entry name" value="GRAM"/>
</dbReference>
<feature type="region of interest" description="Disordered" evidence="1">
    <location>
        <begin position="767"/>
        <end position="786"/>
    </location>
</feature>
<evidence type="ECO:0000313" key="4">
    <source>
        <dbReference type="EMBL" id="EGG14952.1"/>
    </source>
</evidence>
<dbReference type="KEGG" id="dfa:DFA_10826"/>
<dbReference type="InterPro" id="IPR035892">
    <property type="entry name" value="C2_domain_sf"/>
</dbReference>
<feature type="compositionally biased region" description="Polar residues" evidence="1">
    <location>
        <begin position="854"/>
        <end position="865"/>
    </location>
</feature>
<dbReference type="GO" id="GO:0005789">
    <property type="term" value="C:endoplasmic reticulum membrane"/>
    <property type="evidence" value="ECO:0007669"/>
    <property type="project" value="TreeGrafter"/>
</dbReference>
<dbReference type="PANTHER" id="PTHR23319">
    <property type="entry name" value="GRAM DOMAIN CONTAINING 1B, ISOFORM E"/>
    <property type="match status" value="1"/>
</dbReference>
<dbReference type="Pfam" id="PF02893">
    <property type="entry name" value="GRAM"/>
    <property type="match status" value="1"/>
</dbReference>
<feature type="domain" description="MHD2" evidence="3">
    <location>
        <begin position="2065"/>
        <end position="2184"/>
    </location>
</feature>
<dbReference type="PROSITE" id="PS50004">
    <property type="entry name" value="C2"/>
    <property type="match status" value="1"/>
</dbReference>
<feature type="region of interest" description="Disordered" evidence="1">
    <location>
        <begin position="550"/>
        <end position="583"/>
    </location>
</feature>
<dbReference type="InterPro" id="IPR000008">
    <property type="entry name" value="C2_dom"/>
</dbReference>
<dbReference type="Pfam" id="PF00168">
    <property type="entry name" value="C2"/>
    <property type="match status" value="1"/>
</dbReference>
<dbReference type="Gene3D" id="1.20.58.1100">
    <property type="match status" value="1"/>
</dbReference>
<dbReference type="GO" id="GO:0032934">
    <property type="term" value="F:sterol binding"/>
    <property type="evidence" value="ECO:0007669"/>
    <property type="project" value="TreeGrafter"/>
</dbReference>
<evidence type="ECO:0000259" key="2">
    <source>
        <dbReference type="PROSITE" id="PS50004"/>
    </source>
</evidence>
<feature type="region of interest" description="Disordered" evidence="1">
    <location>
        <begin position="988"/>
        <end position="1033"/>
    </location>
</feature>
<feature type="compositionally biased region" description="Low complexity" evidence="1">
    <location>
        <begin position="991"/>
        <end position="1033"/>
    </location>
</feature>
<name>F4QBI0_CACFS</name>
<feature type="compositionally biased region" description="Basic and acidic residues" evidence="1">
    <location>
        <begin position="1"/>
        <end position="24"/>
    </location>
</feature>
<keyword evidence="5" id="KW-1185">Reference proteome</keyword>
<dbReference type="GO" id="GO:0005886">
    <property type="term" value="C:plasma membrane"/>
    <property type="evidence" value="ECO:0007669"/>
    <property type="project" value="TreeGrafter"/>
</dbReference>
<dbReference type="Gene3D" id="2.60.40.150">
    <property type="entry name" value="C2 domain"/>
    <property type="match status" value="1"/>
</dbReference>
<dbReference type="GO" id="GO:0140268">
    <property type="term" value="C:endoplasmic reticulum-plasma membrane contact site"/>
    <property type="evidence" value="ECO:0007669"/>
    <property type="project" value="TreeGrafter"/>
</dbReference>
<dbReference type="Gene3D" id="2.30.29.30">
    <property type="entry name" value="Pleckstrin-homology domain (PH domain)/Phosphotyrosine-binding domain (PTB)"/>
    <property type="match status" value="1"/>
</dbReference>
<dbReference type="SUPFAM" id="SSF49562">
    <property type="entry name" value="C2 domain (Calcium/lipid-binding domain, CaLB)"/>
    <property type="match status" value="1"/>
</dbReference>
<dbReference type="OMA" id="VISECYC"/>